<evidence type="ECO:0000256" key="3">
    <source>
        <dbReference type="ARBA" id="ARBA00023274"/>
    </source>
</evidence>
<feature type="domain" description="Ribosomal protein L9" evidence="6">
    <location>
        <begin position="60"/>
        <end position="97"/>
    </location>
</feature>
<dbReference type="EMBL" id="UZAM01006743">
    <property type="protein sequence ID" value="VDO93520.1"/>
    <property type="molecule type" value="Genomic_DNA"/>
</dbReference>
<evidence type="ECO:0000256" key="1">
    <source>
        <dbReference type="ARBA" id="ARBA00010605"/>
    </source>
</evidence>
<evidence type="ECO:0000256" key="4">
    <source>
        <dbReference type="ARBA" id="ARBA00035194"/>
    </source>
</evidence>
<dbReference type="GO" id="GO:1990904">
    <property type="term" value="C:ribonucleoprotein complex"/>
    <property type="evidence" value="ECO:0007669"/>
    <property type="project" value="UniProtKB-KW"/>
</dbReference>
<evidence type="ECO:0000259" key="6">
    <source>
        <dbReference type="Pfam" id="PF01281"/>
    </source>
</evidence>
<dbReference type="InterPro" id="IPR000244">
    <property type="entry name" value="Ribosomal_bL9"/>
</dbReference>
<proteinExistence type="inferred from homology"/>
<evidence type="ECO:0000313" key="7">
    <source>
        <dbReference type="EMBL" id="VDO93520.1"/>
    </source>
</evidence>
<dbReference type="Proteomes" id="UP000270296">
    <property type="component" value="Unassembled WGS sequence"/>
</dbReference>
<dbReference type="GO" id="GO:0006412">
    <property type="term" value="P:translation"/>
    <property type="evidence" value="ECO:0007669"/>
    <property type="project" value="InterPro"/>
</dbReference>
<name>A0A183IC51_9BILA</name>
<protein>
    <recommendedName>
        <fullName evidence="4">Large ribosomal subunit protein bL9m</fullName>
    </recommendedName>
    <alternativeName>
        <fullName evidence="5">39S ribosomal protein L9, mitochondrial</fullName>
    </alternativeName>
</protein>
<evidence type="ECO:0000256" key="2">
    <source>
        <dbReference type="ARBA" id="ARBA00022980"/>
    </source>
</evidence>
<dbReference type="WBParaSite" id="SBAD_0000124501-mRNA-1">
    <property type="protein sequence ID" value="SBAD_0000124501-mRNA-1"/>
    <property type="gene ID" value="SBAD_0000124501"/>
</dbReference>
<dbReference type="GO" id="GO:0005840">
    <property type="term" value="C:ribosome"/>
    <property type="evidence" value="ECO:0007669"/>
    <property type="project" value="UniProtKB-KW"/>
</dbReference>
<accession>A0A183IC51</accession>
<dbReference type="SUPFAM" id="SSF55658">
    <property type="entry name" value="L9 N-domain-like"/>
    <property type="match status" value="1"/>
</dbReference>
<gene>
    <name evidence="7" type="ORF">SBAD_LOCUS1195</name>
</gene>
<organism evidence="9">
    <name type="scientific">Soboliphyme baturini</name>
    <dbReference type="NCBI Taxonomy" id="241478"/>
    <lineage>
        <taxon>Eukaryota</taxon>
        <taxon>Metazoa</taxon>
        <taxon>Ecdysozoa</taxon>
        <taxon>Nematoda</taxon>
        <taxon>Enoplea</taxon>
        <taxon>Dorylaimia</taxon>
        <taxon>Dioctophymatida</taxon>
        <taxon>Dioctophymatoidea</taxon>
        <taxon>Soboliphymatidae</taxon>
        <taxon>Soboliphyme</taxon>
    </lineage>
</organism>
<dbReference type="Gene3D" id="3.40.5.10">
    <property type="entry name" value="Ribosomal protein L9, N-terminal domain"/>
    <property type="match status" value="1"/>
</dbReference>
<keyword evidence="3" id="KW-0687">Ribonucleoprotein</keyword>
<dbReference type="InterPro" id="IPR009027">
    <property type="entry name" value="Ribosomal_bL9/RNase_H1_N"/>
</dbReference>
<reference evidence="9" key="1">
    <citation type="submission" date="2016-06" db="UniProtKB">
        <authorList>
            <consortium name="WormBaseParasite"/>
        </authorList>
    </citation>
    <scope>IDENTIFICATION</scope>
</reference>
<dbReference type="OrthoDB" id="5555409at2759"/>
<evidence type="ECO:0000313" key="9">
    <source>
        <dbReference type="WBParaSite" id="SBAD_0000124501-mRNA-1"/>
    </source>
</evidence>
<dbReference type="InterPro" id="IPR020070">
    <property type="entry name" value="Ribosomal_bL9_N"/>
</dbReference>
<dbReference type="Pfam" id="PF01281">
    <property type="entry name" value="Ribosomal_L9_N"/>
    <property type="match status" value="1"/>
</dbReference>
<dbReference type="InterPro" id="IPR036935">
    <property type="entry name" value="Ribosomal_bL9_N_sf"/>
</dbReference>
<evidence type="ECO:0000256" key="5">
    <source>
        <dbReference type="ARBA" id="ARBA00035381"/>
    </source>
</evidence>
<dbReference type="GO" id="GO:0003735">
    <property type="term" value="F:structural constituent of ribosome"/>
    <property type="evidence" value="ECO:0007669"/>
    <property type="project" value="InterPro"/>
</dbReference>
<dbReference type="AlphaFoldDB" id="A0A183IC51"/>
<evidence type="ECO:0000313" key="8">
    <source>
        <dbReference type="Proteomes" id="UP000270296"/>
    </source>
</evidence>
<dbReference type="PANTHER" id="PTHR21368">
    <property type="entry name" value="50S RIBOSOMAL PROTEIN L9"/>
    <property type="match status" value="1"/>
</dbReference>
<keyword evidence="2" id="KW-0689">Ribosomal protein</keyword>
<comment type="similarity">
    <text evidence="1">Belongs to the bacterial ribosomal protein bL9 family.</text>
</comment>
<reference evidence="7 8" key="2">
    <citation type="submission" date="2018-11" db="EMBL/GenBank/DDBJ databases">
        <authorList>
            <consortium name="Pathogen Informatics"/>
        </authorList>
    </citation>
    <scope>NUCLEOTIDE SEQUENCE [LARGE SCALE GENOMIC DNA]</scope>
</reference>
<sequence>MPIPVTPTGTEQVSPDTKQEYQCYEVLQHTGEVRATLVKVLLIKDLEVLVPLTRSTYLLAGYGKAGDIIEVMSHIARNSLFLGGHAVYASDFNLQKYGFSEKASETAAGSDLSFMNRTSRHLHQMVLNITMNMTVPWTVEKWHVRVSFRKSGLMLKDDCVILPPEPINGPDFAIESKLFRFYVVINRKVVVPCTGRVHHVTLDTTKKIISPGFDPYRITNKQISESGLVKEEIYFADDLNEMNDKQVWDLMVSRRAKQ</sequence>
<keyword evidence="8" id="KW-1185">Reference proteome</keyword>